<dbReference type="InterPro" id="IPR029063">
    <property type="entry name" value="SAM-dependent_MTases_sf"/>
</dbReference>
<evidence type="ECO:0000313" key="1">
    <source>
        <dbReference type="EMBL" id="GAA3645380.1"/>
    </source>
</evidence>
<name>A0ABP7B1W3_9PSEU</name>
<accession>A0ABP7B1W3</accession>
<organism evidence="1 2">
    <name type="scientific">Lentzea roselyniae</name>
    <dbReference type="NCBI Taxonomy" id="531940"/>
    <lineage>
        <taxon>Bacteria</taxon>
        <taxon>Bacillati</taxon>
        <taxon>Actinomycetota</taxon>
        <taxon>Actinomycetes</taxon>
        <taxon>Pseudonocardiales</taxon>
        <taxon>Pseudonocardiaceae</taxon>
        <taxon>Lentzea</taxon>
    </lineage>
</organism>
<sequence>MADDHLTSAGRAERGSYVSCIAGALTFHEYREGLAAAGFTDIEITPTQQVADGMHSAIIRATKSAEAPSVSLSVAAQSEGPCCGVSACCTPDERSVDPGITVADAKTAAGCGCQER</sequence>
<evidence type="ECO:0000313" key="2">
    <source>
        <dbReference type="Proteomes" id="UP001500711"/>
    </source>
</evidence>
<protein>
    <submittedName>
        <fullName evidence="1">Uncharacterized protein</fullName>
    </submittedName>
</protein>
<dbReference type="Proteomes" id="UP001500711">
    <property type="component" value="Unassembled WGS sequence"/>
</dbReference>
<gene>
    <name evidence="1" type="ORF">GCM10022267_35140</name>
</gene>
<reference evidence="2" key="1">
    <citation type="journal article" date="2019" name="Int. J. Syst. Evol. Microbiol.">
        <title>The Global Catalogue of Microorganisms (GCM) 10K type strain sequencing project: providing services to taxonomists for standard genome sequencing and annotation.</title>
        <authorList>
            <consortium name="The Broad Institute Genomics Platform"/>
            <consortium name="The Broad Institute Genome Sequencing Center for Infectious Disease"/>
            <person name="Wu L."/>
            <person name="Ma J."/>
        </authorList>
    </citation>
    <scope>NUCLEOTIDE SEQUENCE [LARGE SCALE GENOMIC DNA]</scope>
    <source>
        <strain evidence="2">JCM 17494</strain>
    </source>
</reference>
<comment type="caution">
    <text evidence="1">The sequence shown here is derived from an EMBL/GenBank/DDBJ whole genome shotgun (WGS) entry which is preliminary data.</text>
</comment>
<dbReference type="Gene3D" id="3.40.50.150">
    <property type="entry name" value="Vaccinia Virus protein VP39"/>
    <property type="match status" value="1"/>
</dbReference>
<proteinExistence type="predicted"/>
<keyword evidence="2" id="KW-1185">Reference proteome</keyword>
<dbReference type="RefSeq" id="WP_346131113.1">
    <property type="nucleotide sequence ID" value="NZ_BAABBE010000009.1"/>
</dbReference>
<dbReference type="EMBL" id="BAABBE010000009">
    <property type="protein sequence ID" value="GAA3645380.1"/>
    <property type="molecule type" value="Genomic_DNA"/>
</dbReference>